<keyword evidence="8" id="KW-0333">Golgi apparatus</keyword>
<dbReference type="AlphaFoldDB" id="A0AAD7C4G5"/>
<evidence type="ECO:0000259" key="11">
    <source>
        <dbReference type="Pfam" id="PF09335"/>
    </source>
</evidence>
<name>A0AAD7C4G5_9AGAR</name>
<feature type="transmembrane region" description="Helical" evidence="10">
    <location>
        <begin position="119"/>
        <end position="140"/>
    </location>
</feature>
<organism evidence="12 13">
    <name type="scientific">Roridomyces roridus</name>
    <dbReference type="NCBI Taxonomy" id="1738132"/>
    <lineage>
        <taxon>Eukaryota</taxon>
        <taxon>Fungi</taxon>
        <taxon>Dikarya</taxon>
        <taxon>Basidiomycota</taxon>
        <taxon>Agaricomycotina</taxon>
        <taxon>Agaricomycetes</taxon>
        <taxon>Agaricomycetidae</taxon>
        <taxon>Agaricales</taxon>
        <taxon>Marasmiineae</taxon>
        <taxon>Mycenaceae</taxon>
        <taxon>Roridomyces</taxon>
    </lineage>
</organism>
<evidence type="ECO:0000256" key="9">
    <source>
        <dbReference type="ARBA" id="ARBA00023136"/>
    </source>
</evidence>
<evidence type="ECO:0000256" key="2">
    <source>
        <dbReference type="ARBA" id="ARBA00004653"/>
    </source>
</evidence>
<keyword evidence="6 10" id="KW-0812">Transmembrane</keyword>
<dbReference type="Proteomes" id="UP001221142">
    <property type="component" value="Unassembled WGS sequence"/>
</dbReference>
<evidence type="ECO:0000256" key="8">
    <source>
        <dbReference type="ARBA" id="ARBA00023034"/>
    </source>
</evidence>
<comment type="caution">
    <text evidence="12">The sequence shown here is derived from an EMBL/GenBank/DDBJ whole genome shotgun (WGS) entry which is preliminary data.</text>
</comment>
<comment type="similarity">
    <text evidence="3">Belongs to the TVP38/TMEM64 family.</text>
</comment>
<dbReference type="PANTHER" id="PTHR47549">
    <property type="entry name" value="GOLGI APPARATUS MEMBRANE PROTEIN TVP38-RELATED"/>
    <property type="match status" value="1"/>
</dbReference>
<dbReference type="GO" id="GO:0000139">
    <property type="term" value="C:Golgi membrane"/>
    <property type="evidence" value="ECO:0007669"/>
    <property type="project" value="UniProtKB-SubCell"/>
</dbReference>
<feature type="transmembrane region" description="Helical" evidence="10">
    <location>
        <begin position="161"/>
        <end position="182"/>
    </location>
</feature>
<feature type="transmembrane region" description="Helical" evidence="10">
    <location>
        <begin position="194"/>
        <end position="217"/>
    </location>
</feature>
<evidence type="ECO:0000256" key="1">
    <source>
        <dbReference type="ARBA" id="ARBA00002978"/>
    </source>
</evidence>
<accession>A0AAD7C4G5</accession>
<evidence type="ECO:0000256" key="6">
    <source>
        <dbReference type="ARBA" id="ARBA00022692"/>
    </source>
</evidence>
<proteinExistence type="inferred from homology"/>
<dbReference type="InterPro" id="IPR051076">
    <property type="entry name" value="Golgi_membrane_TVP38/TMEM64"/>
</dbReference>
<sequence>MSPQLEDPQAEGSRLKSYLAVLKALPGAAFRRYKGLPLYGKVLFWLWILFEIALLTALIVITPSRVAQFLYDKAEKLAQLPLGWLVVGSLVALVSFPPLHGHTTLTTVCGFAWGLKGFLIAAPASLIGAGLTFCILRLFFHRRLRALSKSNENWTALEEVVGAKGLPLMILIRASPFPPWVYSNVLFASIGSVALWQFLVSTCFVFPKIFLQVFIGWKIAALSDGEQRNKMDTQTKVLNGLLIGTGIGFAILASWWVYTSVQNHIRKLPDFSPETDELAAEALEDTEETPFLTSNPDNV</sequence>
<dbReference type="GO" id="GO:0000022">
    <property type="term" value="P:mitotic spindle elongation"/>
    <property type="evidence" value="ECO:0007669"/>
    <property type="project" value="TreeGrafter"/>
</dbReference>
<feature type="transmembrane region" description="Helical" evidence="10">
    <location>
        <begin position="42"/>
        <end position="61"/>
    </location>
</feature>
<keyword evidence="13" id="KW-1185">Reference proteome</keyword>
<evidence type="ECO:0000256" key="5">
    <source>
        <dbReference type="ARBA" id="ARBA00020673"/>
    </source>
</evidence>
<dbReference type="PANTHER" id="PTHR47549:SF1">
    <property type="entry name" value="GOLGI APPARATUS MEMBRANE PROTEIN TVP38"/>
    <property type="match status" value="1"/>
</dbReference>
<keyword evidence="9 10" id="KW-0472">Membrane</keyword>
<feature type="domain" description="VTT" evidence="11">
    <location>
        <begin position="102"/>
        <end position="217"/>
    </location>
</feature>
<dbReference type="InterPro" id="IPR032816">
    <property type="entry name" value="VTT_dom"/>
</dbReference>
<feature type="transmembrane region" description="Helical" evidence="10">
    <location>
        <begin position="82"/>
        <end position="99"/>
    </location>
</feature>
<protein>
    <recommendedName>
        <fullName evidence="4">Golgi apparatus membrane protein TVP38</fullName>
    </recommendedName>
    <alternativeName>
        <fullName evidence="5">Golgi apparatus membrane protein tvp38</fullName>
    </alternativeName>
</protein>
<reference evidence="12" key="1">
    <citation type="submission" date="2023-03" db="EMBL/GenBank/DDBJ databases">
        <title>Massive genome expansion in bonnet fungi (Mycena s.s.) driven by repeated elements and novel gene families across ecological guilds.</title>
        <authorList>
            <consortium name="Lawrence Berkeley National Laboratory"/>
            <person name="Harder C.B."/>
            <person name="Miyauchi S."/>
            <person name="Viragh M."/>
            <person name="Kuo A."/>
            <person name="Thoen E."/>
            <person name="Andreopoulos B."/>
            <person name="Lu D."/>
            <person name="Skrede I."/>
            <person name="Drula E."/>
            <person name="Henrissat B."/>
            <person name="Morin E."/>
            <person name="Kohler A."/>
            <person name="Barry K."/>
            <person name="LaButti K."/>
            <person name="Morin E."/>
            <person name="Salamov A."/>
            <person name="Lipzen A."/>
            <person name="Mereny Z."/>
            <person name="Hegedus B."/>
            <person name="Baldrian P."/>
            <person name="Stursova M."/>
            <person name="Weitz H."/>
            <person name="Taylor A."/>
            <person name="Grigoriev I.V."/>
            <person name="Nagy L.G."/>
            <person name="Martin F."/>
            <person name="Kauserud H."/>
        </authorList>
    </citation>
    <scope>NUCLEOTIDE SEQUENCE</scope>
    <source>
        <strain evidence="12">9284</strain>
    </source>
</reference>
<evidence type="ECO:0000256" key="4">
    <source>
        <dbReference type="ARBA" id="ARBA00013533"/>
    </source>
</evidence>
<dbReference type="EMBL" id="JARKIF010000005">
    <property type="protein sequence ID" value="KAJ7638724.1"/>
    <property type="molecule type" value="Genomic_DNA"/>
</dbReference>
<dbReference type="Pfam" id="PF09335">
    <property type="entry name" value="VTT_dom"/>
    <property type="match status" value="1"/>
</dbReference>
<evidence type="ECO:0000256" key="3">
    <source>
        <dbReference type="ARBA" id="ARBA00008640"/>
    </source>
</evidence>
<comment type="subcellular location">
    <subcellularLocation>
        <location evidence="2">Golgi apparatus membrane</location>
        <topology evidence="2">Multi-pass membrane protein</topology>
    </subcellularLocation>
</comment>
<dbReference type="GO" id="GO:0016192">
    <property type="term" value="P:vesicle-mediated transport"/>
    <property type="evidence" value="ECO:0007669"/>
    <property type="project" value="TreeGrafter"/>
</dbReference>
<evidence type="ECO:0000313" key="12">
    <source>
        <dbReference type="EMBL" id="KAJ7638724.1"/>
    </source>
</evidence>
<feature type="transmembrane region" description="Helical" evidence="10">
    <location>
        <begin position="237"/>
        <end position="258"/>
    </location>
</feature>
<comment type="function">
    <text evidence="1">Golgi membrane protein involved in vesicular trafficking and spindle migration.</text>
</comment>
<evidence type="ECO:0000256" key="7">
    <source>
        <dbReference type="ARBA" id="ARBA00022989"/>
    </source>
</evidence>
<evidence type="ECO:0000313" key="13">
    <source>
        <dbReference type="Proteomes" id="UP001221142"/>
    </source>
</evidence>
<gene>
    <name evidence="12" type="ORF">FB45DRAFT_903636</name>
</gene>
<keyword evidence="7 10" id="KW-1133">Transmembrane helix</keyword>
<evidence type="ECO:0000256" key="10">
    <source>
        <dbReference type="SAM" id="Phobius"/>
    </source>
</evidence>